<protein>
    <submittedName>
        <fullName evidence="1">Uncharacterized protein</fullName>
    </submittedName>
</protein>
<accession>A0AAV4IHC8</accession>
<gene>
    <name evidence="1" type="ORF">ElyMa_003042900</name>
</gene>
<proteinExistence type="predicted"/>
<dbReference type="EMBL" id="BMAT01006301">
    <property type="protein sequence ID" value="GFS09689.1"/>
    <property type="molecule type" value="Genomic_DNA"/>
</dbReference>
<keyword evidence="2" id="KW-1185">Reference proteome</keyword>
<comment type="caution">
    <text evidence="1">The sequence shown here is derived from an EMBL/GenBank/DDBJ whole genome shotgun (WGS) entry which is preliminary data.</text>
</comment>
<organism evidence="1 2">
    <name type="scientific">Elysia marginata</name>
    <dbReference type="NCBI Taxonomy" id="1093978"/>
    <lineage>
        <taxon>Eukaryota</taxon>
        <taxon>Metazoa</taxon>
        <taxon>Spiralia</taxon>
        <taxon>Lophotrochozoa</taxon>
        <taxon>Mollusca</taxon>
        <taxon>Gastropoda</taxon>
        <taxon>Heterobranchia</taxon>
        <taxon>Euthyneura</taxon>
        <taxon>Panpulmonata</taxon>
        <taxon>Sacoglossa</taxon>
        <taxon>Placobranchoidea</taxon>
        <taxon>Plakobranchidae</taxon>
        <taxon>Elysia</taxon>
    </lineage>
</organism>
<evidence type="ECO:0000313" key="1">
    <source>
        <dbReference type="EMBL" id="GFS09689.1"/>
    </source>
</evidence>
<reference evidence="1 2" key="1">
    <citation type="journal article" date="2021" name="Elife">
        <title>Chloroplast acquisition without the gene transfer in kleptoplastic sea slugs, Plakobranchus ocellatus.</title>
        <authorList>
            <person name="Maeda T."/>
            <person name="Takahashi S."/>
            <person name="Yoshida T."/>
            <person name="Shimamura S."/>
            <person name="Takaki Y."/>
            <person name="Nagai Y."/>
            <person name="Toyoda A."/>
            <person name="Suzuki Y."/>
            <person name="Arimoto A."/>
            <person name="Ishii H."/>
            <person name="Satoh N."/>
            <person name="Nishiyama T."/>
            <person name="Hasebe M."/>
            <person name="Maruyama T."/>
            <person name="Minagawa J."/>
            <person name="Obokata J."/>
            <person name="Shigenobu S."/>
        </authorList>
    </citation>
    <scope>NUCLEOTIDE SEQUENCE [LARGE SCALE GENOMIC DNA]</scope>
</reference>
<dbReference type="Proteomes" id="UP000762676">
    <property type="component" value="Unassembled WGS sequence"/>
</dbReference>
<dbReference type="AlphaFoldDB" id="A0AAV4IHC8"/>
<sequence length="73" mass="8293">MEDLHRGDKKRSSRSCAVRRPYSERLQVRYRQVQTVHTVPKTLGECRTATVCTVSVTNDSGDRSFRSGFFGGQ</sequence>
<evidence type="ECO:0000313" key="2">
    <source>
        <dbReference type="Proteomes" id="UP000762676"/>
    </source>
</evidence>
<name>A0AAV4IHC8_9GAST</name>